<gene>
    <name evidence="2" type="ORF">BDY21DRAFT_133321</name>
</gene>
<feature type="compositionally biased region" description="Polar residues" evidence="1">
    <location>
        <begin position="21"/>
        <end position="35"/>
    </location>
</feature>
<dbReference type="Proteomes" id="UP000799766">
    <property type="component" value="Unassembled WGS sequence"/>
</dbReference>
<accession>A0A6A6PAB6</accession>
<feature type="compositionally biased region" description="Polar residues" evidence="1">
    <location>
        <begin position="244"/>
        <end position="255"/>
    </location>
</feature>
<dbReference type="EMBL" id="MU001672">
    <property type="protein sequence ID" value="KAF2460846.1"/>
    <property type="molecule type" value="Genomic_DNA"/>
</dbReference>
<dbReference type="AlphaFoldDB" id="A0A6A6PAB6"/>
<feature type="compositionally biased region" description="Basic and acidic residues" evidence="1">
    <location>
        <begin position="258"/>
        <end position="272"/>
    </location>
</feature>
<proteinExistence type="predicted"/>
<feature type="compositionally biased region" description="Basic and acidic residues" evidence="1">
    <location>
        <begin position="166"/>
        <end position="180"/>
    </location>
</feature>
<organism evidence="2 3">
    <name type="scientific">Lineolata rhizophorae</name>
    <dbReference type="NCBI Taxonomy" id="578093"/>
    <lineage>
        <taxon>Eukaryota</taxon>
        <taxon>Fungi</taxon>
        <taxon>Dikarya</taxon>
        <taxon>Ascomycota</taxon>
        <taxon>Pezizomycotina</taxon>
        <taxon>Dothideomycetes</taxon>
        <taxon>Dothideomycetes incertae sedis</taxon>
        <taxon>Lineolatales</taxon>
        <taxon>Lineolataceae</taxon>
        <taxon>Lineolata</taxon>
    </lineage>
</organism>
<feature type="region of interest" description="Disordered" evidence="1">
    <location>
        <begin position="17"/>
        <end position="75"/>
    </location>
</feature>
<evidence type="ECO:0000256" key="1">
    <source>
        <dbReference type="SAM" id="MobiDB-lite"/>
    </source>
</evidence>
<reference evidence="2" key="1">
    <citation type="journal article" date="2020" name="Stud. Mycol.">
        <title>101 Dothideomycetes genomes: a test case for predicting lifestyles and emergence of pathogens.</title>
        <authorList>
            <person name="Haridas S."/>
            <person name="Albert R."/>
            <person name="Binder M."/>
            <person name="Bloem J."/>
            <person name="Labutti K."/>
            <person name="Salamov A."/>
            <person name="Andreopoulos B."/>
            <person name="Baker S."/>
            <person name="Barry K."/>
            <person name="Bills G."/>
            <person name="Bluhm B."/>
            <person name="Cannon C."/>
            <person name="Castanera R."/>
            <person name="Culley D."/>
            <person name="Daum C."/>
            <person name="Ezra D."/>
            <person name="Gonzalez J."/>
            <person name="Henrissat B."/>
            <person name="Kuo A."/>
            <person name="Liang C."/>
            <person name="Lipzen A."/>
            <person name="Lutzoni F."/>
            <person name="Magnuson J."/>
            <person name="Mondo S."/>
            <person name="Nolan M."/>
            <person name="Ohm R."/>
            <person name="Pangilinan J."/>
            <person name="Park H.-J."/>
            <person name="Ramirez L."/>
            <person name="Alfaro M."/>
            <person name="Sun H."/>
            <person name="Tritt A."/>
            <person name="Yoshinaga Y."/>
            <person name="Zwiers L.-H."/>
            <person name="Turgeon B."/>
            <person name="Goodwin S."/>
            <person name="Spatafora J."/>
            <person name="Crous P."/>
            <person name="Grigoriev I."/>
        </authorList>
    </citation>
    <scope>NUCLEOTIDE SEQUENCE</scope>
    <source>
        <strain evidence="2">ATCC 16933</strain>
    </source>
</reference>
<feature type="region of interest" description="Disordered" evidence="1">
    <location>
        <begin position="149"/>
        <end position="180"/>
    </location>
</feature>
<protein>
    <submittedName>
        <fullName evidence="2">Uncharacterized protein</fullName>
    </submittedName>
</protein>
<name>A0A6A6PAB6_9PEZI</name>
<evidence type="ECO:0000313" key="3">
    <source>
        <dbReference type="Proteomes" id="UP000799766"/>
    </source>
</evidence>
<feature type="compositionally biased region" description="Polar residues" evidence="1">
    <location>
        <begin position="291"/>
        <end position="309"/>
    </location>
</feature>
<sequence>MLRVLFQALETMPRKLPWKTEGTNAPSNLTPSPTQRPRVDHPAKANATKLGLSKLGRERALTQSTSPPPAPPEEVYMEEGYSADDKWIMVEDEFTETAHMFTQHLHYAEYKRLMNLAKERKEFISRSISRPTVPGATMSGAAKVRQHAEELSERQERTVGPLLARQRKESTNEKERAADVDKLWEGDARLAGLMTRPKQSKGLLSSLANTKSNTRAAAGYSVAPSLPPQRSEAAPPESMGIGRVSTTQTKRTGCPTQDIKEHEHVQESRDGTSRFLPAGRMKETGPRCSAVSPSNPTTNGEPSRQNSLATYRRGQTSKKVDKHYYPSRSKPRTPEKLSWDPMSPHPSPLESDTVSLDDVRKKHGVSGSLTERLAKRKAGASKKDNGKDDRQSILLDEIPTFLV</sequence>
<dbReference type="OrthoDB" id="5374569at2759"/>
<feature type="compositionally biased region" description="Basic and acidic residues" evidence="1">
    <location>
        <begin position="381"/>
        <end position="391"/>
    </location>
</feature>
<keyword evidence="3" id="KW-1185">Reference proteome</keyword>
<feature type="region of interest" description="Disordered" evidence="1">
    <location>
        <begin position="218"/>
        <end position="403"/>
    </location>
</feature>
<evidence type="ECO:0000313" key="2">
    <source>
        <dbReference type="EMBL" id="KAF2460846.1"/>
    </source>
</evidence>